<evidence type="ECO:0000313" key="1">
    <source>
        <dbReference type="EMBL" id="KAL1569357.1"/>
    </source>
</evidence>
<accession>A0ABD1IM01</accession>
<comment type="caution">
    <text evidence="1">The sequence shown here is derived from an EMBL/GenBank/DDBJ whole genome shotgun (WGS) entry which is preliminary data.</text>
</comment>
<reference evidence="1 2" key="1">
    <citation type="submission" date="2024-06" db="EMBL/GenBank/DDBJ databases">
        <title>A chromosome level genome sequence of Diviner's sage (Salvia divinorum).</title>
        <authorList>
            <person name="Ford S.A."/>
            <person name="Ro D.-K."/>
            <person name="Ness R.W."/>
            <person name="Phillips M.A."/>
        </authorList>
    </citation>
    <scope>NUCLEOTIDE SEQUENCE [LARGE SCALE GENOMIC DNA]</scope>
    <source>
        <strain evidence="1">SAF-2024a</strain>
        <tissue evidence="1">Leaf</tissue>
    </source>
</reference>
<protein>
    <submittedName>
        <fullName evidence="1">Uncharacterized protein</fullName>
    </submittedName>
</protein>
<keyword evidence="2" id="KW-1185">Reference proteome</keyword>
<gene>
    <name evidence="1" type="ORF">AAHA92_00844</name>
</gene>
<dbReference type="EMBL" id="JBEAFC010000001">
    <property type="protein sequence ID" value="KAL1569357.1"/>
    <property type="molecule type" value="Genomic_DNA"/>
</dbReference>
<sequence>MDKVLGVSFIEQMNQGNKLDGKFAWKSTSWTAAINALMANLNIKVDKNNILSSFEDLGEALRDLASTADILQFWHSNHMGLHNG</sequence>
<dbReference type="Proteomes" id="UP001567538">
    <property type="component" value="Unassembled WGS sequence"/>
</dbReference>
<evidence type="ECO:0000313" key="2">
    <source>
        <dbReference type="Proteomes" id="UP001567538"/>
    </source>
</evidence>
<proteinExistence type="predicted"/>
<dbReference type="AlphaFoldDB" id="A0ABD1IM01"/>
<name>A0ABD1IM01_SALDI</name>
<organism evidence="1 2">
    <name type="scientific">Salvia divinorum</name>
    <name type="common">Maria pastora</name>
    <name type="synonym">Diviner's sage</name>
    <dbReference type="NCBI Taxonomy" id="28513"/>
    <lineage>
        <taxon>Eukaryota</taxon>
        <taxon>Viridiplantae</taxon>
        <taxon>Streptophyta</taxon>
        <taxon>Embryophyta</taxon>
        <taxon>Tracheophyta</taxon>
        <taxon>Spermatophyta</taxon>
        <taxon>Magnoliopsida</taxon>
        <taxon>eudicotyledons</taxon>
        <taxon>Gunneridae</taxon>
        <taxon>Pentapetalae</taxon>
        <taxon>asterids</taxon>
        <taxon>lamiids</taxon>
        <taxon>Lamiales</taxon>
        <taxon>Lamiaceae</taxon>
        <taxon>Nepetoideae</taxon>
        <taxon>Mentheae</taxon>
        <taxon>Salviinae</taxon>
        <taxon>Salvia</taxon>
        <taxon>Salvia subgen. Calosphace</taxon>
    </lineage>
</organism>